<dbReference type="AlphaFoldDB" id="A0A3Q8XMC7"/>
<dbReference type="Pfam" id="PF05050">
    <property type="entry name" value="Methyltransf_21"/>
    <property type="match status" value="1"/>
</dbReference>
<name>A0A3Q8XMC7_9HYPH</name>
<sequence length="266" mass="29149">MDIRTLAGLVRSLVIYRGQPWKQRRLAAFYGELLTPGDLCFDVGAHVGSRSRAMVKAGARVVALEPQPAFLDFLRRFVRSPDIEIVGAAAGSESGRLTLHISRRHPTVTTMSRDWIDTVGKTKAFSSVDWDEAVEVPVTTLDALIEAHGLPRFCKIDVEGLEPDILAGLSQPIPIVAFEYIPEALDGARACIDRLEALGRYRFNWVVGERHKFAEPHWLSAADMQVALTRASANGSGDIYARLEAADDRLSSKSAPGRAPTMLTTP</sequence>
<dbReference type="PANTHER" id="PTHR34203">
    <property type="entry name" value="METHYLTRANSFERASE, FKBM FAMILY PROTEIN"/>
    <property type="match status" value="1"/>
</dbReference>
<evidence type="ECO:0000313" key="3">
    <source>
        <dbReference type="Proteomes" id="UP000268192"/>
    </source>
</evidence>
<dbReference type="RefSeq" id="WP_126008157.1">
    <property type="nucleotide sequence ID" value="NZ_CP032509.1"/>
</dbReference>
<accession>A0A3Q8XMC7</accession>
<organism evidence="2 3">
    <name type="scientific">Georhizobium profundi</name>
    <dbReference type="NCBI Taxonomy" id="2341112"/>
    <lineage>
        <taxon>Bacteria</taxon>
        <taxon>Pseudomonadati</taxon>
        <taxon>Pseudomonadota</taxon>
        <taxon>Alphaproteobacteria</taxon>
        <taxon>Hyphomicrobiales</taxon>
        <taxon>Rhizobiaceae</taxon>
        <taxon>Georhizobium</taxon>
    </lineage>
</organism>
<keyword evidence="3" id="KW-1185">Reference proteome</keyword>
<dbReference type="EMBL" id="CP032509">
    <property type="protein sequence ID" value="AZN70673.1"/>
    <property type="molecule type" value="Genomic_DNA"/>
</dbReference>
<dbReference type="InterPro" id="IPR006342">
    <property type="entry name" value="FkbM_mtfrase"/>
</dbReference>
<dbReference type="NCBIfam" id="TIGR01444">
    <property type="entry name" value="fkbM_fam"/>
    <property type="match status" value="1"/>
</dbReference>
<proteinExistence type="predicted"/>
<keyword evidence="2" id="KW-0808">Transferase</keyword>
<dbReference type="InterPro" id="IPR029063">
    <property type="entry name" value="SAM-dependent_MTases_sf"/>
</dbReference>
<feature type="domain" description="Methyltransferase FkbM" evidence="1">
    <location>
        <begin position="42"/>
        <end position="180"/>
    </location>
</feature>
<dbReference type="PANTHER" id="PTHR34203:SF15">
    <property type="entry name" value="SLL1173 PROTEIN"/>
    <property type="match status" value="1"/>
</dbReference>
<dbReference type="InterPro" id="IPR052514">
    <property type="entry name" value="SAM-dependent_MTase"/>
</dbReference>
<dbReference type="KEGG" id="abaw:D5400_04735"/>
<protein>
    <submittedName>
        <fullName evidence="2">FkbM family methyltransferase</fullName>
    </submittedName>
</protein>
<evidence type="ECO:0000259" key="1">
    <source>
        <dbReference type="Pfam" id="PF05050"/>
    </source>
</evidence>
<dbReference type="OrthoDB" id="9814604at2"/>
<evidence type="ECO:0000313" key="2">
    <source>
        <dbReference type="EMBL" id="AZN70673.1"/>
    </source>
</evidence>
<dbReference type="SUPFAM" id="SSF53335">
    <property type="entry name" value="S-adenosyl-L-methionine-dependent methyltransferases"/>
    <property type="match status" value="1"/>
</dbReference>
<dbReference type="GO" id="GO:0032259">
    <property type="term" value="P:methylation"/>
    <property type="evidence" value="ECO:0007669"/>
    <property type="project" value="UniProtKB-KW"/>
</dbReference>
<reference evidence="2 3" key="1">
    <citation type="submission" date="2018-09" db="EMBL/GenBank/DDBJ databases">
        <title>Marinorhizobium profundi gen. nov., sp. nov., isolated from a deep-sea sediment sample from the New Britain Trench and proposal of Marinorhizobiaceae fam. nov. in the order Rhizobiales of the class Alphaproteobacteria.</title>
        <authorList>
            <person name="Cao J."/>
        </authorList>
    </citation>
    <scope>NUCLEOTIDE SEQUENCE [LARGE SCALE GENOMIC DNA]</scope>
    <source>
        <strain evidence="2 3">WS11</strain>
    </source>
</reference>
<keyword evidence="2" id="KW-0489">Methyltransferase</keyword>
<dbReference type="Gene3D" id="3.40.50.150">
    <property type="entry name" value="Vaccinia Virus protein VP39"/>
    <property type="match status" value="1"/>
</dbReference>
<dbReference type="GO" id="GO:0008168">
    <property type="term" value="F:methyltransferase activity"/>
    <property type="evidence" value="ECO:0007669"/>
    <property type="project" value="UniProtKB-KW"/>
</dbReference>
<dbReference type="Proteomes" id="UP000268192">
    <property type="component" value="Chromosome"/>
</dbReference>
<gene>
    <name evidence="2" type="ORF">D5400_04735</name>
</gene>